<dbReference type="AlphaFoldDB" id="A0A6B9FUQ2"/>
<dbReference type="OrthoDB" id="8434031at2"/>
<organism evidence="1 2">
    <name type="scientific">Methylobacterium mesophilicum SR1.6/6</name>
    <dbReference type="NCBI Taxonomy" id="908290"/>
    <lineage>
        <taxon>Bacteria</taxon>
        <taxon>Pseudomonadati</taxon>
        <taxon>Pseudomonadota</taxon>
        <taxon>Alphaproteobacteria</taxon>
        <taxon>Hyphomicrobiales</taxon>
        <taxon>Methylobacteriaceae</taxon>
        <taxon>Methylobacterium</taxon>
    </lineage>
</organism>
<reference evidence="1 2" key="2">
    <citation type="journal article" date="2013" name="Genome Announc.">
        <title>Draft Genome Sequence of Methylobacterium mesophilicum Strain SR1.6/6, Isolated from Citrus sinensis.</title>
        <authorList>
            <person name="Marinho Almeida D."/>
            <person name="Dini-Andreote F."/>
            <person name="Camargo Neves A.A."/>
            <person name="Juca Ramos R.T."/>
            <person name="Andreote F.D."/>
            <person name="Carneiro A.R."/>
            <person name="Oliveira de Souza Lima A."/>
            <person name="Caracciolo Gomes de Sa P.H."/>
            <person name="Ribeiro Barbosa M.S."/>
            <person name="Araujo W.L."/>
            <person name="Silva A."/>
        </authorList>
    </citation>
    <scope>NUCLEOTIDE SEQUENCE [LARGE SCALE GENOMIC DNA]</scope>
    <source>
        <strain evidence="1 2">SR1.6/6</strain>
    </source>
</reference>
<protein>
    <submittedName>
        <fullName evidence="1">Uncharacterized protein</fullName>
    </submittedName>
</protein>
<evidence type="ECO:0000313" key="1">
    <source>
        <dbReference type="EMBL" id="QGY04675.1"/>
    </source>
</evidence>
<dbReference type="EMBL" id="CP043538">
    <property type="protein sequence ID" value="QGY04675.1"/>
    <property type="molecule type" value="Genomic_DNA"/>
</dbReference>
<sequence>MRFYIDHDDIHSIRGWVVPDNQQAIGRVAVSVNGRRVAEIEASLTDPVFKTNGWHATGQCIFLITGVEVPGLHDIERLELYDADTNTLIHRRNVQKNLTQVRTYLINTGIEPEVLIQNALFPHYEKCYFGAHKLSDEIISSIFMSTTRSLLMSGSLTVPRYENYLTPDLMLTAILLQDPHIEMATRMRWLKARAGDAADPARSWRLGPLAEAATFADEYDFADVKSLKRFFRMLPEPAYRLLYNPLTRQLGTRMPEDRLHPGNSIAAIEVLARIEIVGHKARFPAFASTLFDRLGIAAPIPVLPAVPPETEALAQRLKSVKAVEEMLVFDVAMSDVVKASVDKGWS</sequence>
<dbReference type="Proteomes" id="UP000012488">
    <property type="component" value="Chromosome"/>
</dbReference>
<name>A0A6B9FUQ2_9HYPH</name>
<gene>
    <name evidence="1" type="ORF">MMSR116_24250</name>
</gene>
<accession>A0A6B9FUQ2</accession>
<evidence type="ECO:0000313" key="2">
    <source>
        <dbReference type="Proteomes" id="UP000012488"/>
    </source>
</evidence>
<proteinExistence type="predicted"/>
<dbReference type="KEGG" id="mmes:MMSR116_24250"/>
<dbReference type="RefSeq" id="WP_010685961.1">
    <property type="nucleotide sequence ID" value="NZ_CP043538.1"/>
</dbReference>
<reference evidence="1 2" key="1">
    <citation type="journal article" date="2012" name="Genet. Mol. Biol.">
        <title>Analysis of 16S rRNA and mxaF genes revealing insights into Methylobacterium niche-specific plant association.</title>
        <authorList>
            <person name="Dourado M.N."/>
            <person name="Andreote F.D."/>
            <person name="Dini-Andreote F."/>
            <person name="Conti R."/>
            <person name="Araujo J.M."/>
            <person name="Araujo W.L."/>
        </authorList>
    </citation>
    <scope>NUCLEOTIDE SEQUENCE [LARGE SCALE GENOMIC DNA]</scope>
    <source>
        <strain evidence="1 2">SR1.6/6</strain>
    </source>
</reference>